<proteinExistence type="predicted"/>
<accession>A0ABV2J087</accession>
<feature type="compositionally biased region" description="Basic and acidic residues" evidence="1">
    <location>
        <begin position="12"/>
        <end position="22"/>
    </location>
</feature>
<keyword evidence="3" id="KW-1185">Reference proteome</keyword>
<dbReference type="EMBL" id="JBEPMB010000002">
    <property type="protein sequence ID" value="MET3613766.1"/>
    <property type="molecule type" value="Genomic_DNA"/>
</dbReference>
<name>A0ABV2J087_9HYPH</name>
<evidence type="ECO:0000256" key="1">
    <source>
        <dbReference type="SAM" id="MobiDB-lite"/>
    </source>
</evidence>
<dbReference type="Proteomes" id="UP001549047">
    <property type="component" value="Unassembled WGS sequence"/>
</dbReference>
<sequence length="31" mass="3490">MTKVAAPAKPVTVRERKRRDQQTEIAVELPA</sequence>
<evidence type="ECO:0000313" key="2">
    <source>
        <dbReference type="EMBL" id="MET3613766.1"/>
    </source>
</evidence>
<comment type="caution">
    <text evidence="2">The sequence shown here is derived from an EMBL/GenBank/DDBJ whole genome shotgun (WGS) entry which is preliminary data.</text>
</comment>
<feature type="region of interest" description="Disordered" evidence="1">
    <location>
        <begin position="1"/>
        <end position="31"/>
    </location>
</feature>
<evidence type="ECO:0000313" key="3">
    <source>
        <dbReference type="Proteomes" id="UP001549047"/>
    </source>
</evidence>
<evidence type="ECO:0008006" key="4">
    <source>
        <dbReference type="Google" id="ProtNLM"/>
    </source>
</evidence>
<organism evidence="2 3">
    <name type="scientific">Rhizobium aquaticum</name>
    <dbReference type="NCBI Taxonomy" id="1549636"/>
    <lineage>
        <taxon>Bacteria</taxon>
        <taxon>Pseudomonadati</taxon>
        <taxon>Pseudomonadota</taxon>
        <taxon>Alphaproteobacteria</taxon>
        <taxon>Hyphomicrobiales</taxon>
        <taxon>Rhizobiaceae</taxon>
        <taxon>Rhizobium/Agrobacterium group</taxon>
        <taxon>Rhizobium</taxon>
    </lineage>
</organism>
<gene>
    <name evidence="2" type="ORF">ABID16_002095</name>
</gene>
<protein>
    <recommendedName>
        <fullName evidence="4">Chromosome partitioning protein ParB</fullName>
    </recommendedName>
</protein>
<reference evidence="2 3" key="1">
    <citation type="submission" date="2024-06" db="EMBL/GenBank/DDBJ databases">
        <title>Genomic Encyclopedia of Type Strains, Phase IV (KMG-IV): sequencing the most valuable type-strain genomes for metagenomic binning, comparative biology and taxonomic classification.</title>
        <authorList>
            <person name="Goeker M."/>
        </authorList>
    </citation>
    <scope>NUCLEOTIDE SEQUENCE [LARGE SCALE GENOMIC DNA]</scope>
    <source>
        <strain evidence="2 3">DSM 29780</strain>
    </source>
</reference>